<evidence type="ECO:0000313" key="3">
    <source>
        <dbReference type="Proteomes" id="UP000017559"/>
    </source>
</evidence>
<feature type="compositionally biased region" description="Polar residues" evidence="1">
    <location>
        <begin position="105"/>
        <end position="116"/>
    </location>
</feature>
<dbReference type="HOGENOM" id="CLU_1428360_0_0_1"/>
<evidence type="ECO:0000256" key="1">
    <source>
        <dbReference type="SAM" id="MobiDB-lite"/>
    </source>
</evidence>
<accession>V2WJB4</accession>
<dbReference type="KEGG" id="mrr:Moror_9188"/>
<evidence type="ECO:0000313" key="2">
    <source>
        <dbReference type="EMBL" id="ESK80616.1"/>
    </source>
</evidence>
<dbReference type="EMBL" id="AWSO01003244">
    <property type="protein sequence ID" value="ESK80616.1"/>
    <property type="molecule type" value="Genomic_DNA"/>
</dbReference>
<feature type="compositionally biased region" description="Basic residues" evidence="1">
    <location>
        <begin position="67"/>
        <end position="76"/>
    </location>
</feature>
<comment type="caution">
    <text evidence="2">The sequence shown here is derived from an EMBL/GenBank/DDBJ whole genome shotgun (WGS) entry which is preliminary data.</text>
</comment>
<name>V2WJB4_MONRO</name>
<gene>
    <name evidence="2" type="ORF">Moror_9188</name>
</gene>
<reference evidence="2 3" key="1">
    <citation type="journal article" date="2014" name="BMC Genomics">
        <title>Genome and secretome analysis of the hemibiotrophic fungal pathogen, Moniliophthora roreri, which causes frosty pod rot disease of cacao: mechanisms of the biotrophic and necrotrophic phases.</title>
        <authorList>
            <person name="Meinhardt L.W."/>
            <person name="Costa G.G.L."/>
            <person name="Thomazella D.P.T."/>
            <person name="Teixeira P.J.P.L."/>
            <person name="Carazzolle M.F."/>
            <person name="Schuster S.C."/>
            <person name="Carlson J.E."/>
            <person name="Guiltinan M.J."/>
            <person name="Mieczkowski P."/>
            <person name="Farmer A."/>
            <person name="Ramaraj T."/>
            <person name="Crozier J."/>
            <person name="Davis R.E."/>
            <person name="Shao J."/>
            <person name="Melnick R.L."/>
            <person name="Pereira G.A.G."/>
            <person name="Bailey B.A."/>
        </authorList>
    </citation>
    <scope>NUCLEOTIDE SEQUENCE [LARGE SCALE GENOMIC DNA]</scope>
    <source>
        <strain evidence="2 3">MCA 2997</strain>
    </source>
</reference>
<feature type="region of interest" description="Disordered" evidence="1">
    <location>
        <begin position="67"/>
        <end position="190"/>
    </location>
</feature>
<proteinExistence type="predicted"/>
<sequence length="190" mass="20636">MEASCTYADTTIVFGDVENPRIAILGVSMASVIVEQLEEGGSVAGEWDTRPPGTLSFISNANAVTRRRRNTGKMRHLTPPYPNQHQRTDSQPTAQKPPGERSWGFSGSLNTITMSPKTRDIVFPSNSTPARPPPPTPCFRMQPTAQKPPGERSWGFSGSLNTNLTSPKTRDVMFPSISTPTLPSPRTPAS</sequence>
<dbReference type="Proteomes" id="UP000017559">
    <property type="component" value="Unassembled WGS sequence"/>
</dbReference>
<organism evidence="2 3">
    <name type="scientific">Moniliophthora roreri (strain MCA 2997)</name>
    <name type="common">Cocoa frosty pod rot fungus</name>
    <name type="synonym">Crinipellis roreri</name>
    <dbReference type="NCBI Taxonomy" id="1381753"/>
    <lineage>
        <taxon>Eukaryota</taxon>
        <taxon>Fungi</taxon>
        <taxon>Dikarya</taxon>
        <taxon>Basidiomycota</taxon>
        <taxon>Agaricomycotina</taxon>
        <taxon>Agaricomycetes</taxon>
        <taxon>Agaricomycetidae</taxon>
        <taxon>Agaricales</taxon>
        <taxon>Marasmiineae</taxon>
        <taxon>Marasmiaceae</taxon>
        <taxon>Moniliophthora</taxon>
    </lineage>
</organism>
<keyword evidence="3" id="KW-1185">Reference proteome</keyword>
<protein>
    <submittedName>
        <fullName evidence="2">Uncharacterized protein</fullName>
    </submittedName>
</protein>
<feature type="compositionally biased region" description="Polar residues" evidence="1">
    <location>
        <begin position="156"/>
        <end position="167"/>
    </location>
</feature>
<feature type="compositionally biased region" description="Polar residues" evidence="1">
    <location>
        <begin position="83"/>
        <end position="94"/>
    </location>
</feature>
<dbReference type="AlphaFoldDB" id="V2WJB4"/>